<sequence>MVTKCDKVTMTKKKTAFAEPFKKQKLSNQTMQVSF</sequence>
<protein>
    <submittedName>
        <fullName evidence="1">Uncharacterized protein</fullName>
    </submittedName>
</protein>
<proteinExistence type="predicted"/>
<reference evidence="1" key="2">
    <citation type="journal article" date="2015" name="Fish Shellfish Immunol.">
        <title>Early steps in the European eel (Anguilla anguilla)-Vibrio vulnificus interaction in the gills: Role of the RtxA13 toxin.</title>
        <authorList>
            <person name="Callol A."/>
            <person name="Pajuelo D."/>
            <person name="Ebbesson L."/>
            <person name="Teles M."/>
            <person name="MacKenzie S."/>
            <person name="Amaro C."/>
        </authorList>
    </citation>
    <scope>NUCLEOTIDE SEQUENCE</scope>
</reference>
<reference evidence="1" key="1">
    <citation type="submission" date="2014-11" db="EMBL/GenBank/DDBJ databases">
        <authorList>
            <person name="Amaro Gonzalez C."/>
        </authorList>
    </citation>
    <scope>NUCLEOTIDE SEQUENCE</scope>
</reference>
<name>A0A0E9V3V3_ANGAN</name>
<evidence type="ECO:0000313" key="1">
    <source>
        <dbReference type="EMBL" id="JAH72784.1"/>
    </source>
</evidence>
<dbReference type="EMBL" id="GBXM01035793">
    <property type="protein sequence ID" value="JAH72784.1"/>
    <property type="molecule type" value="Transcribed_RNA"/>
</dbReference>
<organism evidence="1">
    <name type="scientific">Anguilla anguilla</name>
    <name type="common">European freshwater eel</name>
    <name type="synonym">Muraena anguilla</name>
    <dbReference type="NCBI Taxonomy" id="7936"/>
    <lineage>
        <taxon>Eukaryota</taxon>
        <taxon>Metazoa</taxon>
        <taxon>Chordata</taxon>
        <taxon>Craniata</taxon>
        <taxon>Vertebrata</taxon>
        <taxon>Euteleostomi</taxon>
        <taxon>Actinopterygii</taxon>
        <taxon>Neopterygii</taxon>
        <taxon>Teleostei</taxon>
        <taxon>Anguilliformes</taxon>
        <taxon>Anguillidae</taxon>
        <taxon>Anguilla</taxon>
    </lineage>
</organism>
<dbReference type="AlphaFoldDB" id="A0A0E9V3V3"/>
<accession>A0A0E9V3V3</accession>